<comment type="caution">
    <text evidence="2">The sequence shown here is derived from an EMBL/GenBank/DDBJ whole genome shotgun (WGS) entry which is preliminary data.</text>
</comment>
<evidence type="ECO:0000256" key="1">
    <source>
        <dbReference type="SAM" id="MobiDB-lite"/>
    </source>
</evidence>
<gene>
    <name evidence="2" type="ORF">AYI68_g6742</name>
</gene>
<evidence type="ECO:0000313" key="2">
    <source>
        <dbReference type="EMBL" id="OLY79194.1"/>
    </source>
</evidence>
<protein>
    <submittedName>
        <fullName evidence="2">Uncharacterized protein</fullName>
    </submittedName>
</protein>
<name>A0A1R0GQN7_9FUNG</name>
<organism evidence="2 3">
    <name type="scientific">Smittium mucronatum</name>
    <dbReference type="NCBI Taxonomy" id="133383"/>
    <lineage>
        <taxon>Eukaryota</taxon>
        <taxon>Fungi</taxon>
        <taxon>Fungi incertae sedis</taxon>
        <taxon>Zoopagomycota</taxon>
        <taxon>Kickxellomycotina</taxon>
        <taxon>Harpellomycetes</taxon>
        <taxon>Harpellales</taxon>
        <taxon>Legeriomycetaceae</taxon>
        <taxon>Smittium</taxon>
    </lineage>
</organism>
<dbReference type="AlphaFoldDB" id="A0A1R0GQN7"/>
<feature type="compositionally biased region" description="Basic and acidic residues" evidence="1">
    <location>
        <begin position="79"/>
        <end position="88"/>
    </location>
</feature>
<feature type="region of interest" description="Disordered" evidence="1">
    <location>
        <begin position="34"/>
        <end position="88"/>
    </location>
</feature>
<reference evidence="2 3" key="1">
    <citation type="journal article" date="2016" name="Mol. Biol. Evol.">
        <title>Genome-Wide Survey of Gut Fungi (Harpellales) Reveals the First Horizontally Transferred Ubiquitin Gene from a Mosquito Host.</title>
        <authorList>
            <person name="Wang Y."/>
            <person name="White M.M."/>
            <person name="Kvist S."/>
            <person name="Moncalvo J.M."/>
        </authorList>
    </citation>
    <scope>NUCLEOTIDE SEQUENCE [LARGE SCALE GENOMIC DNA]</scope>
    <source>
        <strain evidence="2 3">ALG-7-W6</strain>
    </source>
</reference>
<evidence type="ECO:0000313" key="3">
    <source>
        <dbReference type="Proteomes" id="UP000187455"/>
    </source>
</evidence>
<keyword evidence="3" id="KW-1185">Reference proteome</keyword>
<feature type="non-terminal residue" evidence="2">
    <location>
        <position position="88"/>
    </location>
</feature>
<feature type="compositionally biased region" description="Basic and acidic residues" evidence="1">
    <location>
        <begin position="36"/>
        <end position="55"/>
    </location>
</feature>
<sequence length="88" mass="10263">MYFSLSFLASWRNHFTIRDVKTDRNLVINAPCCSSSRDKLRGKSSESTTPKEKEFQNQQNPKKKGERGDKTNKIQKKKERGDKTNKIQ</sequence>
<dbReference type="EMBL" id="LSSL01004808">
    <property type="protein sequence ID" value="OLY79194.1"/>
    <property type="molecule type" value="Genomic_DNA"/>
</dbReference>
<proteinExistence type="predicted"/>
<dbReference type="Proteomes" id="UP000187455">
    <property type="component" value="Unassembled WGS sequence"/>
</dbReference>
<accession>A0A1R0GQN7</accession>